<sequence length="71" mass="7216">MLQGASERYLRMQRFLSSDGDSIPASNHTVSSGGADEKVGSAVILGGSHQDAGENHPAAFSLIASASTPAT</sequence>
<keyword evidence="2" id="KW-1185">Reference proteome</keyword>
<dbReference type="AlphaFoldDB" id="A0AAD6P5A3"/>
<proteinExistence type="predicted"/>
<evidence type="ECO:0000313" key="2">
    <source>
        <dbReference type="Proteomes" id="UP001162972"/>
    </source>
</evidence>
<accession>A0AAD6P5A3</accession>
<gene>
    <name evidence="1" type="ORF">OIU84_002391</name>
</gene>
<protein>
    <submittedName>
        <fullName evidence="1">Uncharacterized protein</fullName>
    </submittedName>
</protein>
<name>A0AAD6P5A3_9ROSI</name>
<comment type="caution">
    <text evidence="1">The sequence shown here is derived from an EMBL/GenBank/DDBJ whole genome shotgun (WGS) entry which is preliminary data.</text>
</comment>
<organism evidence="1 2">
    <name type="scientific">Salix udensis</name>
    <dbReference type="NCBI Taxonomy" id="889485"/>
    <lineage>
        <taxon>Eukaryota</taxon>
        <taxon>Viridiplantae</taxon>
        <taxon>Streptophyta</taxon>
        <taxon>Embryophyta</taxon>
        <taxon>Tracheophyta</taxon>
        <taxon>Spermatophyta</taxon>
        <taxon>Magnoliopsida</taxon>
        <taxon>eudicotyledons</taxon>
        <taxon>Gunneridae</taxon>
        <taxon>Pentapetalae</taxon>
        <taxon>rosids</taxon>
        <taxon>fabids</taxon>
        <taxon>Malpighiales</taxon>
        <taxon>Salicaceae</taxon>
        <taxon>Saliceae</taxon>
        <taxon>Salix</taxon>
    </lineage>
</organism>
<reference evidence="1 2" key="1">
    <citation type="journal article" date="2023" name="Int. J. Mol. Sci.">
        <title>De Novo Assembly and Annotation of 11 Diverse Shrub Willow (Salix) Genomes Reveals Novel Gene Organization in Sex-Linked Regions.</title>
        <authorList>
            <person name="Hyden B."/>
            <person name="Feng K."/>
            <person name="Yates T.B."/>
            <person name="Jawdy S."/>
            <person name="Cereghino C."/>
            <person name="Smart L.B."/>
            <person name="Muchero W."/>
        </authorList>
    </citation>
    <scope>NUCLEOTIDE SEQUENCE [LARGE SCALE GENOMIC DNA]</scope>
    <source>
        <tissue evidence="1">Shoot tip</tissue>
    </source>
</reference>
<evidence type="ECO:0000313" key="1">
    <source>
        <dbReference type="EMBL" id="KAJ6416518.1"/>
    </source>
</evidence>
<dbReference type="EMBL" id="JAPFFJ010000011">
    <property type="protein sequence ID" value="KAJ6416518.1"/>
    <property type="molecule type" value="Genomic_DNA"/>
</dbReference>
<dbReference type="Proteomes" id="UP001162972">
    <property type="component" value="Chromosome 11"/>
</dbReference>